<feature type="domain" description="PepSY" evidence="1">
    <location>
        <begin position="96"/>
        <end position="154"/>
    </location>
</feature>
<dbReference type="Pfam" id="PF17881">
    <property type="entry name" value="TseB"/>
    <property type="match status" value="1"/>
</dbReference>
<evidence type="ECO:0000313" key="4">
    <source>
        <dbReference type="Proteomes" id="UP000075517"/>
    </source>
</evidence>
<dbReference type="Proteomes" id="UP000075517">
    <property type="component" value="Unassembled WGS sequence"/>
</dbReference>
<dbReference type="PATRIC" id="fig|1422.12.peg.1837"/>
<dbReference type="EMBL" id="LQYY01000023">
    <property type="protein sequence ID" value="KYD34882.1"/>
    <property type="molecule type" value="Genomic_DNA"/>
</dbReference>
<dbReference type="InterPro" id="IPR041401">
    <property type="entry name" value="TseB-like_dom"/>
</dbReference>
<dbReference type="Pfam" id="PF03413">
    <property type="entry name" value="PepSY"/>
    <property type="match status" value="1"/>
</dbReference>
<gene>
    <name evidence="3" type="ORF">B4114_1864</name>
</gene>
<comment type="caution">
    <text evidence="3">The sequence shown here is derived from an EMBL/GenBank/DDBJ whole genome shotgun (WGS) entry which is preliminary data.</text>
</comment>
<protein>
    <submittedName>
        <fullName evidence="3">Uncharacterized protein</fullName>
    </submittedName>
</protein>
<evidence type="ECO:0000259" key="2">
    <source>
        <dbReference type="Pfam" id="PF17881"/>
    </source>
</evidence>
<accession>A0A163YQV9</accession>
<evidence type="ECO:0000259" key="1">
    <source>
        <dbReference type="Pfam" id="PF03413"/>
    </source>
</evidence>
<sequence>MKKWGWLALLFFGFLIWQAWSIYGEAMAPKRSMAEHALARAREAVGLIDVKKVYTYYGDEAYTVFIGRTKQEKTDVVVWVPEKGGNVVVKRADSGISEAKARAILERDRRPQQIIDATLGMEKGVPLWELTYIDSEGRYSFYYLHFTDGAFLKRYSFQR</sequence>
<reference evidence="3 4" key="1">
    <citation type="submission" date="2016-01" db="EMBL/GenBank/DDBJ databases">
        <title>Draft Genome Sequences of Seven Thermophilic Sporeformers Isolated from Foods.</title>
        <authorList>
            <person name="Berendsen E.M."/>
            <person name="Wells-Bennik M.H."/>
            <person name="Krawcyk A.O."/>
            <person name="De Jong A."/>
            <person name="Holsappel S."/>
            <person name="Eijlander R.T."/>
            <person name="Kuipers O.P."/>
        </authorList>
    </citation>
    <scope>NUCLEOTIDE SEQUENCE [LARGE SCALE GENOMIC DNA]</scope>
    <source>
        <strain evidence="3 4">B4114</strain>
    </source>
</reference>
<name>A0A087LEI6_GEOSE</name>
<feature type="domain" description="Cell wall elongation regulator TseB-like" evidence="2">
    <location>
        <begin position="37"/>
        <end position="81"/>
    </location>
</feature>
<dbReference type="Gene3D" id="3.10.450.40">
    <property type="match status" value="2"/>
</dbReference>
<dbReference type="AlphaFoldDB" id="A0A087LEI6"/>
<dbReference type="RefSeq" id="WP_033010097.1">
    <property type="nucleotide sequence ID" value="NZ_CBCSGJ010000005.1"/>
</dbReference>
<organism evidence="3 4">
    <name type="scientific">Geobacillus stearothermophilus</name>
    <name type="common">Bacillus stearothermophilus</name>
    <dbReference type="NCBI Taxonomy" id="1422"/>
    <lineage>
        <taxon>Bacteria</taxon>
        <taxon>Bacillati</taxon>
        <taxon>Bacillota</taxon>
        <taxon>Bacilli</taxon>
        <taxon>Bacillales</taxon>
        <taxon>Anoxybacillaceae</taxon>
        <taxon>Geobacillus</taxon>
    </lineage>
</organism>
<evidence type="ECO:0000313" key="3">
    <source>
        <dbReference type="EMBL" id="KYD34882.1"/>
    </source>
</evidence>
<accession>A0A087LEI6</accession>
<dbReference type="InterPro" id="IPR046350">
    <property type="entry name" value="Cystatin_sf"/>
</dbReference>
<dbReference type="InterPro" id="IPR025711">
    <property type="entry name" value="PepSY"/>
</dbReference>
<dbReference type="SUPFAM" id="SSF54403">
    <property type="entry name" value="Cystatin/monellin"/>
    <property type="match status" value="2"/>
</dbReference>
<proteinExistence type="predicted"/>